<evidence type="ECO:0000313" key="2">
    <source>
        <dbReference type="Proteomes" id="UP000299102"/>
    </source>
</evidence>
<dbReference type="Proteomes" id="UP000299102">
    <property type="component" value="Unassembled WGS sequence"/>
</dbReference>
<reference evidence="1 2" key="1">
    <citation type="journal article" date="2019" name="Commun. Biol.">
        <title>The bagworm genome reveals a unique fibroin gene that provides high tensile strength.</title>
        <authorList>
            <person name="Kono N."/>
            <person name="Nakamura H."/>
            <person name="Ohtoshi R."/>
            <person name="Tomita M."/>
            <person name="Numata K."/>
            <person name="Arakawa K."/>
        </authorList>
    </citation>
    <scope>NUCLEOTIDE SEQUENCE [LARGE SCALE GENOMIC DNA]</scope>
</reference>
<organism evidence="1 2">
    <name type="scientific">Eumeta variegata</name>
    <name type="common">Bagworm moth</name>
    <name type="synonym">Eumeta japonica</name>
    <dbReference type="NCBI Taxonomy" id="151549"/>
    <lineage>
        <taxon>Eukaryota</taxon>
        <taxon>Metazoa</taxon>
        <taxon>Ecdysozoa</taxon>
        <taxon>Arthropoda</taxon>
        <taxon>Hexapoda</taxon>
        <taxon>Insecta</taxon>
        <taxon>Pterygota</taxon>
        <taxon>Neoptera</taxon>
        <taxon>Endopterygota</taxon>
        <taxon>Lepidoptera</taxon>
        <taxon>Glossata</taxon>
        <taxon>Ditrysia</taxon>
        <taxon>Tineoidea</taxon>
        <taxon>Psychidae</taxon>
        <taxon>Oiketicinae</taxon>
        <taxon>Eumeta</taxon>
    </lineage>
</organism>
<comment type="caution">
    <text evidence="1">The sequence shown here is derived from an EMBL/GenBank/DDBJ whole genome shotgun (WGS) entry which is preliminary data.</text>
</comment>
<protein>
    <submittedName>
        <fullName evidence="1">Uncharacterized protein</fullName>
    </submittedName>
</protein>
<dbReference type="AlphaFoldDB" id="A0A4C1WMR1"/>
<gene>
    <name evidence="1" type="ORF">EVAR_35760_1</name>
</gene>
<keyword evidence="2" id="KW-1185">Reference proteome</keyword>
<proteinExistence type="predicted"/>
<name>A0A4C1WMR1_EUMVA</name>
<evidence type="ECO:0000313" key="1">
    <source>
        <dbReference type="EMBL" id="GBP52571.1"/>
    </source>
</evidence>
<dbReference type="EMBL" id="BGZK01000606">
    <property type="protein sequence ID" value="GBP52571.1"/>
    <property type="molecule type" value="Genomic_DNA"/>
</dbReference>
<accession>A0A4C1WMR1</accession>
<sequence length="233" mass="26288">MKRFTYNKRVFLSCKFTTSRVAGLPCISDRALPHSSAPSIAAAIRRSLCVYKNSFEHISMRVRVCARRADDGRLSLLVPRQRRSIDFFAETTFSADLTPLNHRVVNLAAAQRRAHSNDEIPHSYGKTYPIPTQEANNASVTLLGLQVSMSGGEHPLSGGSHGHLPFVDRFFLFINWYRKFDDDDEVKRLRLGVTYEKGVTLGNVTMSHRTRERRAECLASLSHSTMIGLRAQH</sequence>